<feature type="compositionally biased region" description="Low complexity" evidence="1">
    <location>
        <begin position="32"/>
        <end position="45"/>
    </location>
</feature>
<evidence type="ECO:0000256" key="1">
    <source>
        <dbReference type="SAM" id="MobiDB-lite"/>
    </source>
</evidence>
<feature type="region of interest" description="Disordered" evidence="1">
    <location>
        <begin position="32"/>
        <end position="61"/>
    </location>
</feature>
<reference evidence="2 3" key="1">
    <citation type="submission" date="2016-06" db="EMBL/GenBank/DDBJ databases">
        <title>Evolution of pathogenesis and genome organization in the Tremellales.</title>
        <authorList>
            <person name="Cuomo C."/>
            <person name="Litvintseva A."/>
            <person name="Heitman J."/>
            <person name="Chen Y."/>
            <person name="Sun S."/>
            <person name="Springer D."/>
            <person name="Dromer F."/>
            <person name="Young S."/>
            <person name="Zeng Q."/>
            <person name="Chapman S."/>
            <person name="Gujja S."/>
            <person name="Saif S."/>
            <person name="Birren B."/>
        </authorList>
    </citation>
    <scope>NUCLEOTIDE SEQUENCE [LARGE SCALE GENOMIC DNA]</scope>
    <source>
        <strain evidence="2 3">CBS 6273</strain>
    </source>
</reference>
<evidence type="ECO:0000313" key="2">
    <source>
        <dbReference type="EMBL" id="ODO05949.1"/>
    </source>
</evidence>
<sequence length="96" mass="10415">MPSQSDHNSGYPYTCADDYDFTTYSGANFGNTTATTRATTDRNWTQAPGAGEAKPPSKRGVSRCSFTSGFTPAYLLFTVCTNPYLTRSTRESACES</sequence>
<evidence type="ECO:0000313" key="3">
    <source>
        <dbReference type="Proteomes" id="UP000095149"/>
    </source>
</evidence>
<dbReference type="AlphaFoldDB" id="A0A1E3JYR1"/>
<dbReference type="EMBL" id="MEKH01000007">
    <property type="protein sequence ID" value="ODO05949.1"/>
    <property type="molecule type" value="Genomic_DNA"/>
</dbReference>
<organism evidence="2 3">
    <name type="scientific">Cryptococcus amylolentus CBS 6273</name>
    <dbReference type="NCBI Taxonomy" id="1296118"/>
    <lineage>
        <taxon>Eukaryota</taxon>
        <taxon>Fungi</taxon>
        <taxon>Dikarya</taxon>
        <taxon>Basidiomycota</taxon>
        <taxon>Agaricomycotina</taxon>
        <taxon>Tremellomycetes</taxon>
        <taxon>Tremellales</taxon>
        <taxon>Cryptococcaceae</taxon>
        <taxon>Cryptococcus</taxon>
    </lineage>
</organism>
<gene>
    <name evidence="2" type="ORF">I350_05010</name>
</gene>
<accession>A0A1E3JYR1</accession>
<proteinExistence type="predicted"/>
<protein>
    <submittedName>
        <fullName evidence="2">Uncharacterized protein</fullName>
    </submittedName>
</protein>
<name>A0A1E3JYR1_9TREE</name>
<dbReference type="Proteomes" id="UP000095149">
    <property type="component" value="Unassembled WGS sequence"/>
</dbReference>
<comment type="caution">
    <text evidence="2">The sequence shown here is derived from an EMBL/GenBank/DDBJ whole genome shotgun (WGS) entry which is preliminary data.</text>
</comment>